<dbReference type="PANTHER" id="PTHR19303:SF71">
    <property type="entry name" value="ZINC FINGER PHD-TYPE DOMAIN-CONTAINING PROTEIN"/>
    <property type="match status" value="1"/>
</dbReference>
<reference evidence="4" key="1">
    <citation type="submission" date="2025-08" db="UniProtKB">
        <authorList>
            <consortium name="RefSeq"/>
        </authorList>
    </citation>
    <scope>IDENTIFICATION</scope>
    <source>
        <tissue evidence="4">Whole larval tissue</tissue>
    </source>
</reference>
<proteinExistence type="predicted"/>
<feature type="region of interest" description="Disordered" evidence="1">
    <location>
        <begin position="233"/>
        <end position="255"/>
    </location>
</feature>
<protein>
    <submittedName>
        <fullName evidence="4">Uncharacterized protein LOC126913021</fullName>
    </submittedName>
</protein>
<evidence type="ECO:0000313" key="4">
    <source>
        <dbReference type="RefSeq" id="XP_050563649.1"/>
    </source>
</evidence>
<dbReference type="GO" id="GO:0005634">
    <property type="term" value="C:nucleus"/>
    <property type="evidence" value="ECO:0007669"/>
    <property type="project" value="TreeGrafter"/>
</dbReference>
<dbReference type="GeneID" id="126913021"/>
<dbReference type="Proteomes" id="UP000829999">
    <property type="component" value="Unplaced"/>
</dbReference>
<gene>
    <name evidence="4" type="primary">LOC126913021</name>
</gene>
<sequence length="548" mass="61354">MERYPGFGNGTRLYNLDETSTTTVQRPQKVLAPKRSNVCKVTSGERGVLVTTCCIVSASGQALPPAMVFPRKNFKSHMLHDAPPGTLGLAASTGWMNAEIFVEVMQHFVKHTCASKQNPALLILDNHESHLSLEALDLAKSSGVTILTVPPHTTAKLQPLDVGLNGPFKTYYNAAVDSWLLQNPGQTLTIYHIAKCVGEAYLKAMTPINITNAFKKCGIFPYDNSVFTEEDFLPSSVTDRPEPDKENNSTTDIEDEINEPISPSILLSIPSQEIEEAIEVRASSVITIVNNNPQPEADANIKEVLSQQIPKEILGPQASTFKDVKCFITPKMLRDPLKAGPRQNKRRRPLGKSMIATDTPEKDRIAEKRNKQVKKVKKSDLFKEKKPNKIQKVRKPVKVEKITNYDTSSTEETFNMSGSSSGGTYFISDSEDDEMILDDEVISQPLLRNPNVGDFVIILIETEKKKKYYYVGKILEESNEPGYDYYVSYLKLKSKVYYKFAEPLEPDMARVTKNDIKFILPTPKIDGSSRRQTTYKFAVNLALLNFPY</sequence>
<evidence type="ECO:0000256" key="1">
    <source>
        <dbReference type="SAM" id="MobiDB-lite"/>
    </source>
</evidence>
<keyword evidence="3" id="KW-1185">Reference proteome</keyword>
<dbReference type="Pfam" id="PF03184">
    <property type="entry name" value="DDE_1"/>
    <property type="match status" value="1"/>
</dbReference>
<feature type="domain" description="DDE-1" evidence="2">
    <location>
        <begin position="49"/>
        <end position="214"/>
    </location>
</feature>
<dbReference type="RefSeq" id="XP_050563649.1">
    <property type="nucleotide sequence ID" value="XM_050707692.1"/>
</dbReference>
<dbReference type="InterPro" id="IPR004875">
    <property type="entry name" value="DDE_SF_endonuclease_dom"/>
</dbReference>
<evidence type="ECO:0000313" key="3">
    <source>
        <dbReference type="Proteomes" id="UP000829999"/>
    </source>
</evidence>
<accession>A0A9R0EDJ3</accession>
<organism evidence="3 4">
    <name type="scientific">Spodoptera frugiperda</name>
    <name type="common">Fall armyworm</name>
    <dbReference type="NCBI Taxonomy" id="7108"/>
    <lineage>
        <taxon>Eukaryota</taxon>
        <taxon>Metazoa</taxon>
        <taxon>Ecdysozoa</taxon>
        <taxon>Arthropoda</taxon>
        <taxon>Hexapoda</taxon>
        <taxon>Insecta</taxon>
        <taxon>Pterygota</taxon>
        <taxon>Neoptera</taxon>
        <taxon>Endopterygota</taxon>
        <taxon>Lepidoptera</taxon>
        <taxon>Glossata</taxon>
        <taxon>Ditrysia</taxon>
        <taxon>Noctuoidea</taxon>
        <taxon>Noctuidae</taxon>
        <taxon>Amphipyrinae</taxon>
        <taxon>Spodoptera</taxon>
    </lineage>
</organism>
<dbReference type="PANTHER" id="PTHR19303">
    <property type="entry name" value="TRANSPOSON"/>
    <property type="match status" value="1"/>
</dbReference>
<dbReference type="GO" id="GO:0003677">
    <property type="term" value="F:DNA binding"/>
    <property type="evidence" value="ECO:0007669"/>
    <property type="project" value="TreeGrafter"/>
</dbReference>
<evidence type="ECO:0000259" key="2">
    <source>
        <dbReference type="Pfam" id="PF03184"/>
    </source>
</evidence>
<name>A0A9R0EDJ3_SPOFR</name>
<feature type="region of interest" description="Disordered" evidence="1">
    <location>
        <begin position="335"/>
        <end position="356"/>
    </location>
</feature>
<dbReference type="OrthoDB" id="4327074at2759"/>
<dbReference type="AlphaFoldDB" id="A0A9R0EDJ3"/>
<dbReference type="InterPro" id="IPR050863">
    <property type="entry name" value="CenT-Element_Derived"/>
</dbReference>